<accession>X6LKH6</accession>
<dbReference type="EMBL" id="ASPP01035822">
    <property type="protein sequence ID" value="ETO02423.1"/>
    <property type="molecule type" value="Genomic_DNA"/>
</dbReference>
<keyword evidence="3" id="KW-1185">Reference proteome</keyword>
<name>X6LKH6_RETFI</name>
<comment type="caution">
    <text evidence="2">The sequence shown here is derived from an EMBL/GenBank/DDBJ whole genome shotgun (WGS) entry which is preliminary data.</text>
</comment>
<dbReference type="PANTHER" id="PTHR22849">
    <property type="entry name" value="WDSAM1 PROTEIN"/>
    <property type="match status" value="1"/>
</dbReference>
<dbReference type="Pfam" id="PF04564">
    <property type="entry name" value="U-box"/>
    <property type="match status" value="1"/>
</dbReference>
<dbReference type="PANTHER" id="PTHR22849:SF24">
    <property type="entry name" value="E3 UBIQUITIN-PROTEIN LIGASE PUB24"/>
    <property type="match status" value="1"/>
</dbReference>
<dbReference type="InterPro" id="IPR013083">
    <property type="entry name" value="Znf_RING/FYVE/PHD"/>
</dbReference>
<organism evidence="2 3">
    <name type="scientific">Reticulomyxa filosa</name>
    <dbReference type="NCBI Taxonomy" id="46433"/>
    <lineage>
        <taxon>Eukaryota</taxon>
        <taxon>Sar</taxon>
        <taxon>Rhizaria</taxon>
        <taxon>Retaria</taxon>
        <taxon>Foraminifera</taxon>
        <taxon>Monothalamids</taxon>
        <taxon>Reticulomyxidae</taxon>
        <taxon>Reticulomyxa</taxon>
    </lineage>
</organism>
<sequence>SFNEICKKYPINVVDSDKNVTKQAIPKEYLCPLSNSIMEDPVIASNGITYDRSSIMKQYQNIPNYSFLMTDGNLELYPDHSLRQNIQNFLKKSK</sequence>
<dbReference type="PROSITE" id="PS51698">
    <property type="entry name" value="U_BOX"/>
    <property type="match status" value="1"/>
</dbReference>
<evidence type="ECO:0000313" key="2">
    <source>
        <dbReference type="EMBL" id="ETO02423.1"/>
    </source>
</evidence>
<dbReference type="GO" id="GO:0061630">
    <property type="term" value="F:ubiquitin protein ligase activity"/>
    <property type="evidence" value="ECO:0007669"/>
    <property type="project" value="InterPro"/>
</dbReference>
<dbReference type="SMART" id="SM00504">
    <property type="entry name" value="Ubox"/>
    <property type="match status" value="1"/>
</dbReference>
<evidence type="ECO:0000313" key="3">
    <source>
        <dbReference type="Proteomes" id="UP000023152"/>
    </source>
</evidence>
<dbReference type="GO" id="GO:0016567">
    <property type="term" value="P:protein ubiquitination"/>
    <property type="evidence" value="ECO:0007669"/>
    <property type="project" value="InterPro"/>
</dbReference>
<dbReference type="Proteomes" id="UP000023152">
    <property type="component" value="Unassembled WGS sequence"/>
</dbReference>
<evidence type="ECO:0000259" key="1">
    <source>
        <dbReference type="PROSITE" id="PS51698"/>
    </source>
</evidence>
<dbReference type="AlphaFoldDB" id="X6LKH6"/>
<dbReference type="InterPro" id="IPR045185">
    <property type="entry name" value="PUB22/23/24-like"/>
</dbReference>
<dbReference type="InterPro" id="IPR003613">
    <property type="entry name" value="Ubox_domain"/>
</dbReference>
<protein>
    <submittedName>
        <fullName evidence="2">U-box domain-containing protein</fullName>
    </submittedName>
</protein>
<reference evidence="2 3" key="1">
    <citation type="journal article" date="2013" name="Curr. Biol.">
        <title>The Genome of the Foraminiferan Reticulomyxa filosa.</title>
        <authorList>
            <person name="Glockner G."/>
            <person name="Hulsmann N."/>
            <person name="Schleicher M."/>
            <person name="Noegel A.A."/>
            <person name="Eichinger L."/>
            <person name="Gallinger C."/>
            <person name="Pawlowski J."/>
            <person name="Sierra R."/>
            <person name="Euteneuer U."/>
            <person name="Pillet L."/>
            <person name="Moustafa A."/>
            <person name="Platzer M."/>
            <person name="Groth M."/>
            <person name="Szafranski K."/>
            <person name="Schliwa M."/>
        </authorList>
    </citation>
    <scope>NUCLEOTIDE SEQUENCE [LARGE SCALE GENOMIC DNA]</scope>
</reference>
<feature type="domain" description="U-box" evidence="1">
    <location>
        <begin position="24"/>
        <end position="55"/>
    </location>
</feature>
<feature type="non-terminal residue" evidence="2">
    <location>
        <position position="1"/>
    </location>
</feature>
<dbReference type="Gene3D" id="3.30.40.10">
    <property type="entry name" value="Zinc/RING finger domain, C3HC4 (zinc finger)"/>
    <property type="match status" value="1"/>
</dbReference>
<dbReference type="OrthoDB" id="424220at2759"/>
<gene>
    <name evidence="2" type="ORF">RFI_35013</name>
</gene>
<proteinExistence type="predicted"/>
<dbReference type="SUPFAM" id="SSF57850">
    <property type="entry name" value="RING/U-box"/>
    <property type="match status" value="1"/>
</dbReference>